<organism evidence="2 3">
    <name type="scientific">Rufibacter radiotolerans</name>
    <dbReference type="NCBI Taxonomy" id="1379910"/>
    <lineage>
        <taxon>Bacteria</taxon>
        <taxon>Pseudomonadati</taxon>
        <taxon>Bacteroidota</taxon>
        <taxon>Cytophagia</taxon>
        <taxon>Cytophagales</taxon>
        <taxon>Hymenobacteraceae</taxon>
        <taxon>Rufibacter</taxon>
    </lineage>
</organism>
<gene>
    <name evidence="2" type="ORF">TH63_09005</name>
</gene>
<protein>
    <recommendedName>
        <fullName evidence="1">Outer membrane protein beta-barrel domain-containing protein</fullName>
    </recommendedName>
</protein>
<dbReference type="EMBL" id="CP010777">
    <property type="protein sequence ID" value="AKQ45755.1"/>
    <property type="molecule type" value="Genomic_DNA"/>
</dbReference>
<dbReference type="PATRIC" id="fig|1379910.4.peg.1955"/>
<dbReference type="Proteomes" id="UP000036458">
    <property type="component" value="Chromosome"/>
</dbReference>
<dbReference type="InterPro" id="IPR011250">
    <property type="entry name" value="OMP/PagP_B-barrel"/>
</dbReference>
<evidence type="ECO:0000313" key="3">
    <source>
        <dbReference type="Proteomes" id="UP000036458"/>
    </source>
</evidence>
<accession>A0A0H4VIW8</accession>
<reference evidence="2 3" key="1">
    <citation type="submission" date="2015-01" db="EMBL/GenBank/DDBJ databases">
        <title>Rufibacter sp./DG31D/ whole genome sequencing.</title>
        <authorList>
            <person name="Kim M.K."/>
            <person name="Srinivasan S."/>
            <person name="Lee J.-J."/>
        </authorList>
    </citation>
    <scope>NUCLEOTIDE SEQUENCE [LARGE SCALE GENOMIC DNA]</scope>
    <source>
        <strain evidence="2 3">DG31D</strain>
    </source>
</reference>
<dbReference type="STRING" id="1379910.TH63_09005"/>
<dbReference type="InterPro" id="IPR025665">
    <property type="entry name" value="Beta-barrel_OMP_2"/>
</dbReference>
<dbReference type="Pfam" id="PF13568">
    <property type="entry name" value="OMP_b-brl_2"/>
    <property type="match status" value="1"/>
</dbReference>
<proteinExistence type="predicted"/>
<sequence>MGFLAQAQVSLGIKGGMSSSNIDIKDPQGSFQKFKEGGDIKGYHAGIFVRANVLGFMLQPEVLLSKSGGEIKYDDTQQGTIVEKLGFTHLDVPLLVGYKLAFFRAYGGPVASVLLDGDIGDDKIDQYLENSEWGYQVGGGIDISRFTADVRYESLKRSYNDANAGSADIKNNQVIVSLGYKLFGK</sequence>
<keyword evidence="3" id="KW-1185">Reference proteome</keyword>
<dbReference type="AlphaFoldDB" id="A0A0H4VIW8"/>
<evidence type="ECO:0000259" key="1">
    <source>
        <dbReference type="Pfam" id="PF13568"/>
    </source>
</evidence>
<evidence type="ECO:0000313" key="2">
    <source>
        <dbReference type="EMBL" id="AKQ45755.1"/>
    </source>
</evidence>
<name>A0A0H4VIW8_9BACT</name>
<feature type="domain" description="Outer membrane protein beta-barrel" evidence="1">
    <location>
        <begin position="6"/>
        <end position="153"/>
    </location>
</feature>
<dbReference type="KEGG" id="ruf:TH63_09005"/>
<dbReference type="SUPFAM" id="SSF56925">
    <property type="entry name" value="OMPA-like"/>
    <property type="match status" value="1"/>
</dbReference>